<feature type="signal peptide" evidence="5">
    <location>
        <begin position="1"/>
        <end position="17"/>
    </location>
</feature>
<proteinExistence type="predicted"/>
<dbReference type="PANTHER" id="PTHR24366:SF96">
    <property type="entry name" value="LEUCINE RICH REPEAT CONTAINING 53"/>
    <property type="match status" value="1"/>
</dbReference>
<dbReference type="Pfam" id="PF13516">
    <property type="entry name" value="LRR_6"/>
    <property type="match status" value="1"/>
</dbReference>
<dbReference type="PROSITE" id="PS51450">
    <property type="entry name" value="LRR"/>
    <property type="match status" value="5"/>
</dbReference>
<dbReference type="InterPro" id="IPR032675">
    <property type="entry name" value="LRR_dom_sf"/>
</dbReference>
<keyword evidence="4" id="KW-0812">Transmembrane</keyword>
<dbReference type="SUPFAM" id="SSF52058">
    <property type="entry name" value="L domain-like"/>
    <property type="match status" value="1"/>
</dbReference>
<keyword evidence="5" id="KW-0732">Signal</keyword>
<dbReference type="EMBL" id="KK852734">
    <property type="protein sequence ID" value="KDR17449.1"/>
    <property type="molecule type" value="Genomic_DNA"/>
</dbReference>
<evidence type="ECO:0000256" key="1">
    <source>
        <dbReference type="ARBA" id="ARBA00022614"/>
    </source>
</evidence>
<evidence type="ECO:0000256" key="2">
    <source>
        <dbReference type="ARBA" id="ARBA00022737"/>
    </source>
</evidence>
<evidence type="ECO:0000313" key="6">
    <source>
        <dbReference type="EMBL" id="KDR17449.1"/>
    </source>
</evidence>
<keyword evidence="7" id="KW-1185">Reference proteome</keyword>
<organism evidence="6 7">
    <name type="scientific">Zootermopsis nevadensis</name>
    <name type="common">Dampwood termite</name>
    <dbReference type="NCBI Taxonomy" id="136037"/>
    <lineage>
        <taxon>Eukaryota</taxon>
        <taxon>Metazoa</taxon>
        <taxon>Ecdysozoa</taxon>
        <taxon>Arthropoda</taxon>
        <taxon>Hexapoda</taxon>
        <taxon>Insecta</taxon>
        <taxon>Pterygota</taxon>
        <taxon>Neoptera</taxon>
        <taxon>Polyneoptera</taxon>
        <taxon>Dictyoptera</taxon>
        <taxon>Blattodea</taxon>
        <taxon>Blattoidea</taxon>
        <taxon>Termitoidae</taxon>
        <taxon>Termopsidae</taxon>
        <taxon>Zootermopsis</taxon>
    </lineage>
</organism>
<dbReference type="SUPFAM" id="SSF52047">
    <property type="entry name" value="RNI-like"/>
    <property type="match status" value="1"/>
</dbReference>
<dbReference type="InterPro" id="IPR001611">
    <property type="entry name" value="Leu-rich_rpt"/>
</dbReference>
<feature type="region of interest" description="Disordered" evidence="3">
    <location>
        <begin position="1098"/>
        <end position="1140"/>
    </location>
</feature>
<evidence type="ECO:0000256" key="3">
    <source>
        <dbReference type="SAM" id="MobiDB-lite"/>
    </source>
</evidence>
<keyword evidence="4" id="KW-0472">Membrane</keyword>
<feature type="compositionally biased region" description="Polar residues" evidence="3">
    <location>
        <begin position="735"/>
        <end position="754"/>
    </location>
</feature>
<dbReference type="Pfam" id="PF13855">
    <property type="entry name" value="LRR_8"/>
    <property type="match status" value="3"/>
</dbReference>
<sequence length="1243" mass="137188">MAHTVLASALILVVVYADSGRPPSSVECECVNGTAASCKVNSSSSSNHPTTTTFSLNASDVIGVQLPGVTGLTLRNCLIRDLHSGHFASMDQVTRLNLSSNFIRNVQPGVFTQITSLKELNLSCNLISDVNNQWLKGLVNLQVLDVSSNNISNLEEDAFACLPTPQGVSLNSNLRILDLSFNKISFLNNSAFSVLQSLRQLNLAGNNLEALTGQCFNGLTSLLQLDVSANHISCIDDGVFRKLNNVQRLNLSSNKLETLGDQCFCGLTHLQQLDVSRNRQCFCGLTHLQQLDVSRNRIFSLSPGTFQSTGGLVELILADNPVLGHLRQEPMVLVGTGRRLQTVDVSRSGLTQVPAALTRSIRTLKLQENMIAIVRCGDLDSYPLLQFLNLADNQIEEMEEDALGRLELLSTLYLSGNGLLTVPHSLPSGLVILHLQHNCIQQLNSGDLQGLPRLKYLSLRHNDITTIQNGVLSQLTALETLDISENPLKSLSGNALSGPLMTVLRLSHLAEITSSAYPSTEMSFPVTSPERLKVLELDSSPVLAQLLLSDTAALAAFRQLRELNLINTGLTRIRSDLFHFLPRLRILRLNGNQWECKGMLWLANWIRQQQKDQQQQLETSLQDAYCASPPHLTYTPVIHLHDADFNNSTDPSEESNTYEATVDARYDESLTTKMFSILRIRNTQVPDNKMHPTSAHPLDSQTAHRPITKHAAASTQSSVSSTSSTTIKRVDIPPANTSNTASAIKSQSSSTGSNAFTIYSTSRESKESVLNTTIYKDDLITNIHFTDSSVANNTPDYDDDFKTAQYTDVTTSGTFPVEKVPNNSILPPDKSRIIATTPSLKTRIETSNDTVREKNKLISTKKNSVQRNQKLFYYMESATQNRSTSSKTTIKVVNTNLKNTEILKIYVNAPSNSTGTLSTNKSWIQHKFFPNTKNKMFLPSTQPLQTAHSNFNFYKTISNSIKHDAIHKQTFSNKHNFKKNEDNTFNNTVEGGESLNIDSEDNTTTDNNTPTQTGLLNKTLVKQTFNISNFTSQYADKRAHKMEISYHTSNMSTSHSDSHFKTQLKSPLRSSVQYSVYRNRSTEVPIGFHTNKYNSENLEETASKHSNATSSGTNNSVNNETQGKSNNATEQSSNITSPPQGVNFVFGNVTLATDDKSVFYSSHTDDDAFPPGAHVMAKEHAPTSLTFGSHPSMFVLLGIGLVMAGAFAMAMSHCANRRRWQAVEYSQQQDIEVRSMSSIGDLW</sequence>
<dbReference type="InParanoid" id="A0A067RC79"/>
<dbReference type="OMA" id="CFCGLTH"/>
<dbReference type="eggNOG" id="KOG0619">
    <property type="taxonomic scope" value="Eukaryota"/>
</dbReference>
<keyword evidence="4" id="KW-1133">Transmembrane helix</keyword>
<feature type="compositionally biased region" description="Low complexity" evidence="3">
    <location>
        <begin position="714"/>
        <end position="726"/>
    </location>
</feature>
<feature type="transmembrane region" description="Helical" evidence="4">
    <location>
        <begin position="1193"/>
        <end position="1211"/>
    </location>
</feature>
<dbReference type="PANTHER" id="PTHR24366">
    <property type="entry name" value="IG(IMMUNOGLOBULIN) AND LRR(LEUCINE RICH REPEAT) DOMAINS"/>
    <property type="match status" value="1"/>
</dbReference>
<reference evidence="6 7" key="1">
    <citation type="journal article" date="2014" name="Nat. Commun.">
        <title>Molecular traces of alternative social organization in a termite genome.</title>
        <authorList>
            <person name="Terrapon N."/>
            <person name="Li C."/>
            <person name="Robertson H.M."/>
            <person name="Ji L."/>
            <person name="Meng X."/>
            <person name="Booth W."/>
            <person name="Chen Z."/>
            <person name="Childers C.P."/>
            <person name="Glastad K.M."/>
            <person name="Gokhale K."/>
            <person name="Gowin J."/>
            <person name="Gronenberg W."/>
            <person name="Hermansen R.A."/>
            <person name="Hu H."/>
            <person name="Hunt B.G."/>
            <person name="Huylmans A.K."/>
            <person name="Khalil S.M."/>
            <person name="Mitchell R.D."/>
            <person name="Munoz-Torres M.C."/>
            <person name="Mustard J.A."/>
            <person name="Pan H."/>
            <person name="Reese J.T."/>
            <person name="Scharf M.E."/>
            <person name="Sun F."/>
            <person name="Vogel H."/>
            <person name="Xiao J."/>
            <person name="Yang W."/>
            <person name="Yang Z."/>
            <person name="Yang Z."/>
            <person name="Zhou J."/>
            <person name="Zhu J."/>
            <person name="Brent C.S."/>
            <person name="Elsik C.G."/>
            <person name="Goodisman M.A."/>
            <person name="Liberles D.A."/>
            <person name="Roe R.M."/>
            <person name="Vargo E.L."/>
            <person name="Vilcinskas A."/>
            <person name="Wang J."/>
            <person name="Bornberg-Bauer E."/>
            <person name="Korb J."/>
            <person name="Zhang G."/>
            <person name="Liebig J."/>
        </authorList>
    </citation>
    <scope>NUCLEOTIDE SEQUENCE [LARGE SCALE GENOMIC DNA]</scope>
    <source>
        <tissue evidence="6">Whole organism</tissue>
    </source>
</reference>
<dbReference type="AlphaFoldDB" id="A0A067RC79"/>
<dbReference type="STRING" id="136037.A0A067RC79"/>
<dbReference type="SMART" id="SM00369">
    <property type="entry name" value="LRR_TYP"/>
    <property type="match status" value="15"/>
</dbReference>
<gene>
    <name evidence="6" type="ORF">L798_08533</name>
</gene>
<feature type="chain" id="PRO_5001648488" evidence="5">
    <location>
        <begin position="18"/>
        <end position="1243"/>
    </location>
</feature>
<feature type="compositionally biased region" description="Polar residues" evidence="3">
    <location>
        <begin position="1104"/>
        <end position="1140"/>
    </location>
</feature>
<dbReference type="SMART" id="SM00365">
    <property type="entry name" value="LRR_SD22"/>
    <property type="match status" value="7"/>
</dbReference>
<feature type="region of interest" description="Disordered" evidence="3">
    <location>
        <begin position="977"/>
        <end position="1011"/>
    </location>
</feature>
<evidence type="ECO:0000313" key="7">
    <source>
        <dbReference type="Proteomes" id="UP000027135"/>
    </source>
</evidence>
<evidence type="ECO:0000256" key="5">
    <source>
        <dbReference type="SAM" id="SignalP"/>
    </source>
</evidence>
<name>A0A067RC79_ZOONE</name>
<evidence type="ECO:0000256" key="4">
    <source>
        <dbReference type="SAM" id="Phobius"/>
    </source>
</evidence>
<keyword evidence="1" id="KW-0433">Leucine-rich repeat</keyword>
<dbReference type="Gene3D" id="3.80.10.10">
    <property type="entry name" value="Ribonuclease Inhibitor"/>
    <property type="match status" value="6"/>
</dbReference>
<dbReference type="InterPro" id="IPR003591">
    <property type="entry name" value="Leu-rich_rpt_typical-subtyp"/>
</dbReference>
<dbReference type="Proteomes" id="UP000027135">
    <property type="component" value="Unassembled WGS sequence"/>
</dbReference>
<feature type="region of interest" description="Disordered" evidence="3">
    <location>
        <begin position="707"/>
        <end position="754"/>
    </location>
</feature>
<protein>
    <submittedName>
        <fullName evidence="6">Insulin-like growth factor-binding protein complex acid labile chain</fullName>
    </submittedName>
</protein>
<keyword evidence="2" id="KW-0677">Repeat</keyword>
<accession>A0A067RC79</accession>